<dbReference type="Pfam" id="PF00248">
    <property type="entry name" value="Aldo_ket_red"/>
    <property type="match status" value="1"/>
</dbReference>
<feature type="domain" description="NADP-dependent oxidoreductase" evidence="2">
    <location>
        <begin position="77"/>
        <end position="265"/>
    </location>
</feature>
<dbReference type="PRINTS" id="PR00069">
    <property type="entry name" value="ALDKETRDTASE"/>
</dbReference>
<evidence type="ECO:0000256" key="1">
    <source>
        <dbReference type="SAM" id="MobiDB-lite"/>
    </source>
</evidence>
<dbReference type="OrthoDB" id="253560at2"/>
<evidence type="ECO:0000259" key="2">
    <source>
        <dbReference type="Pfam" id="PF00248"/>
    </source>
</evidence>
<organism evidence="3 4">
    <name type="scientific">Aquisphaera giovannonii</name>
    <dbReference type="NCBI Taxonomy" id="406548"/>
    <lineage>
        <taxon>Bacteria</taxon>
        <taxon>Pseudomonadati</taxon>
        <taxon>Planctomycetota</taxon>
        <taxon>Planctomycetia</taxon>
        <taxon>Isosphaerales</taxon>
        <taxon>Isosphaeraceae</taxon>
        <taxon>Aquisphaera</taxon>
    </lineage>
</organism>
<dbReference type="GO" id="GO:0016491">
    <property type="term" value="F:oxidoreductase activity"/>
    <property type="evidence" value="ECO:0007669"/>
    <property type="project" value="UniProtKB-KW"/>
</dbReference>
<dbReference type="Proteomes" id="UP000324233">
    <property type="component" value="Chromosome"/>
</dbReference>
<gene>
    <name evidence="3" type="primary">gpr_3</name>
    <name evidence="3" type="ORF">OJF2_54600</name>
</gene>
<dbReference type="InterPro" id="IPR023210">
    <property type="entry name" value="NADP_OxRdtase_dom"/>
</dbReference>
<evidence type="ECO:0000313" key="4">
    <source>
        <dbReference type="Proteomes" id="UP000324233"/>
    </source>
</evidence>
<sequence>MSDPVPTAMQRRAFMQSGAGVAAALAFTTSSITHGQEPSAAESPAPALPTRRLGKTGVDVTILNAGTLRIAGFMDRLLRLSFARGVRHYDTARVYGSEPAFKKWFAERPEVRKQIFLATKQPVRSFGEVLKGIDERLDELGTDYIDLLYYHGLGKKQVDWPKSKEMKDEVEAIKKTGKVRFVGFTTHDSTIPQLLENAAIGNFVDVIMLAYAPWMKKDSPLNKALDRCHDKDIGLIAMKLFAGRGALAQVKDRVPALKERGLTPHQGLLHAAWSDERLANVCIAMTNTDQLREAVEAARRFQPLRAAQIDELRDAVLDSNPTMCANCDGSCGHAGGTKAELGQLARLLTYHDDLGARVLAREEYAGLTAEQRDWHDADLEAARKACHSGLDFATLLPRVDRLLG</sequence>
<dbReference type="InterPro" id="IPR053135">
    <property type="entry name" value="AKR2_Oxidoreductase"/>
</dbReference>
<feature type="region of interest" description="Disordered" evidence="1">
    <location>
        <begin position="33"/>
        <end position="52"/>
    </location>
</feature>
<feature type="compositionally biased region" description="Low complexity" evidence="1">
    <location>
        <begin position="37"/>
        <end position="49"/>
    </location>
</feature>
<keyword evidence="3" id="KW-0560">Oxidoreductase</keyword>
<dbReference type="InterPro" id="IPR020471">
    <property type="entry name" value="AKR"/>
</dbReference>
<accession>A0A5B9W9V6</accession>
<proteinExistence type="predicted"/>
<keyword evidence="4" id="KW-1185">Reference proteome</keyword>
<dbReference type="InterPro" id="IPR036812">
    <property type="entry name" value="NAD(P)_OxRdtase_dom_sf"/>
</dbReference>
<dbReference type="InterPro" id="IPR006311">
    <property type="entry name" value="TAT_signal"/>
</dbReference>
<dbReference type="EC" id="1.1.1.-" evidence="3"/>
<dbReference type="RefSeq" id="WP_148596509.1">
    <property type="nucleotide sequence ID" value="NZ_CP042997.1"/>
</dbReference>
<dbReference type="PANTHER" id="PTHR43312:SF1">
    <property type="entry name" value="NADP-DEPENDENT OXIDOREDUCTASE DOMAIN-CONTAINING PROTEIN"/>
    <property type="match status" value="1"/>
</dbReference>
<dbReference type="PANTHER" id="PTHR43312">
    <property type="entry name" value="D-THREO-ALDOSE 1-DEHYDROGENASE"/>
    <property type="match status" value="1"/>
</dbReference>
<dbReference type="EMBL" id="CP042997">
    <property type="protein sequence ID" value="QEH36875.1"/>
    <property type="molecule type" value="Genomic_DNA"/>
</dbReference>
<dbReference type="AlphaFoldDB" id="A0A5B9W9V6"/>
<dbReference type="SUPFAM" id="SSF51430">
    <property type="entry name" value="NAD(P)-linked oxidoreductase"/>
    <property type="match status" value="1"/>
</dbReference>
<dbReference type="Gene3D" id="3.20.20.100">
    <property type="entry name" value="NADP-dependent oxidoreductase domain"/>
    <property type="match status" value="1"/>
</dbReference>
<evidence type="ECO:0000313" key="3">
    <source>
        <dbReference type="EMBL" id="QEH36875.1"/>
    </source>
</evidence>
<name>A0A5B9W9V6_9BACT</name>
<reference evidence="3 4" key="1">
    <citation type="submission" date="2019-08" db="EMBL/GenBank/DDBJ databases">
        <title>Deep-cultivation of Planctomycetes and their phenomic and genomic characterization uncovers novel biology.</title>
        <authorList>
            <person name="Wiegand S."/>
            <person name="Jogler M."/>
            <person name="Boedeker C."/>
            <person name="Pinto D."/>
            <person name="Vollmers J."/>
            <person name="Rivas-Marin E."/>
            <person name="Kohn T."/>
            <person name="Peeters S.H."/>
            <person name="Heuer A."/>
            <person name="Rast P."/>
            <person name="Oberbeckmann S."/>
            <person name="Bunk B."/>
            <person name="Jeske O."/>
            <person name="Meyerdierks A."/>
            <person name="Storesund J.E."/>
            <person name="Kallscheuer N."/>
            <person name="Luecker S."/>
            <person name="Lage O.M."/>
            <person name="Pohl T."/>
            <person name="Merkel B.J."/>
            <person name="Hornburger P."/>
            <person name="Mueller R.-W."/>
            <person name="Bruemmer F."/>
            <person name="Labrenz M."/>
            <person name="Spormann A.M."/>
            <person name="Op den Camp H."/>
            <person name="Overmann J."/>
            <person name="Amann R."/>
            <person name="Jetten M.S.M."/>
            <person name="Mascher T."/>
            <person name="Medema M.H."/>
            <person name="Devos D.P."/>
            <person name="Kaster A.-K."/>
            <person name="Ovreas L."/>
            <person name="Rohde M."/>
            <person name="Galperin M.Y."/>
            <person name="Jogler C."/>
        </authorList>
    </citation>
    <scope>NUCLEOTIDE SEQUENCE [LARGE SCALE GENOMIC DNA]</scope>
    <source>
        <strain evidence="3 4">OJF2</strain>
    </source>
</reference>
<protein>
    <submittedName>
        <fullName evidence="3">L-glyceraldehyde 3-phosphate reductase</fullName>
        <ecNumber evidence="3">1.1.1.-</ecNumber>
    </submittedName>
</protein>
<dbReference type="KEGG" id="agv:OJF2_54600"/>
<dbReference type="PROSITE" id="PS51318">
    <property type="entry name" value="TAT"/>
    <property type="match status" value="1"/>
</dbReference>